<protein>
    <recommendedName>
        <fullName evidence="4">Hydrophobin</fullName>
    </recommendedName>
</protein>
<comment type="caution">
    <text evidence="2">The sequence shown here is derived from an EMBL/GenBank/DDBJ whole genome shotgun (WGS) entry which is preliminary data.</text>
</comment>
<accession>A0AAJ0BTL5</accession>
<sequence length="112" mass="11570">MKPLFAQLFLAASATLALAAPVTDQIPLGNPDLAPTKSRESTAPGLKAPFVVKGSSPSVSASESADKKTAWNLFWTSLRKEKGTPESCFCAGGSVCCHAVHGLSCNYGVCGI</sequence>
<evidence type="ECO:0000313" key="2">
    <source>
        <dbReference type="EMBL" id="KAK1763173.1"/>
    </source>
</evidence>
<keyword evidence="3" id="KW-1185">Reference proteome</keyword>
<evidence type="ECO:0000313" key="3">
    <source>
        <dbReference type="Proteomes" id="UP001244011"/>
    </source>
</evidence>
<dbReference type="RefSeq" id="XP_060279386.1">
    <property type="nucleotide sequence ID" value="XM_060430252.1"/>
</dbReference>
<feature type="signal peptide" evidence="1">
    <location>
        <begin position="1"/>
        <end position="19"/>
    </location>
</feature>
<reference evidence="2" key="1">
    <citation type="submission" date="2023-06" db="EMBL/GenBank/DDBJ databases">
        <title>Genome-scale phylogeny and comparative genomics of the fungal order Sordariales.</title>
        <authorList>
            <consortium name="Lawrence Berkeley National Laboratory"/>
            <person name="Hensen N."/>
            <person name="Bonometti L."/>
            <person name="Westerberg I."/>
            <person name="Brannstrom I.O."/>
            <person name="Guillou S."/>
            <person name="Cros-Aarteil S."/>
            <person name="Calhoun S."/>
            <person name="Haridas S."/>
            <person name="Kuo A."/>
            <person name="Mondo S."/>
            <person name="Pangilinan J."/>
            <person name="Riley R."/>
            <person name="Labutti K."/>
            <person name="Andreopoulos B."/>
            <person name="Lipzen A."/>
            <person name="Chen C."/>
            <person name="Yanf M."/>
            <person name="Daum C."/>
            <person name="Ng V."/>
            <person name="Clum A."/>
            <person name="Steindorff A."/>
            <person name="Ohm R."/>
            <person name="Martin F."/>
            <person name="Silar P."/>
            <person name="Natvig D."/>
            <person name="Lalanne C."/>
            <person name="Gautier V."/>
            <person name="Ament-Velasquez S.L."/>
            <person name="Kruys A."/>
            <person name="Hutchinson M.I."/>
            <person name="Powell A.J."/>
            <person name="Barry K."/>
            <person name="Miller A.N."/>
            <person name="Grigoriev I.V."/>
            <person name="Debuchy R."/>
            <person name="Gladieux P."/>
            <person name="Thoren M.H."/>
            <person name="Johannesson H."/>
        </authorList>
    </citation>
    <scope>NUCLEOTIDE SEQUENCE</scope>
    <source>
        <strain evidence="2">8032-3</strain>
    </source>
</reference>
<dbReference type="Proteomes" id="UP001244011">
    <property type="component" value="Unassembled WGS sequence"/>
</dbReference>
<dbReference type="EMBL" id="MU839030">
    <property type="protein sequence ID" value="KAK1763173.1"/>
    <property type="molecule type" value="Genomic_DNA"/>
</dbReference>
<proteinExistence type="predicted"/>
<evidence type="ECO:0000256" key="1">
    <source>
        <dbReference type="SAM" id="SignalP"/>
    </source>
</evidence>
<gene>
    <name evidence="2" type="ORF">QBC33DRAFT_563168</name>
</gene>
<keyword evidence="1" id="KW-0732">Signal</keyword>
<name>A0AAJ0BTL5_9PEZI</name>
<organism evidence="2 3">
    <name type="scientific">Phialemonium atrogriseum</name>
    <dbReference type="NCBI Taxonomy" id="1093897"/>
    <lineage>
        <taxon>Eukaryota</taxon>
        <taxon>Fungi</taxon>
        <taxon>Dikarya</taxon>
        <taxon>Ascomycota</taxon>
        <taxon>Pezizomycotina</taxon>
        <taxon>Sordariomycetes</taxon>
        <taxon>Sordariomycetidae</taxon>
        <taxon>Cephalothecales</taxon>
        <taxon>Cephalothecaceae</taxon>
        <taxon>Phialemonium</taxon>
    </lineage>
</organism>
<dbReference type="GeneID" id="85313439"/>
<dbReference type="AlphaFoldDB" id="A0AAJ0BTL5"/>
<evidence type="ECO:0008006" key="4">
    <source>
        <dbReference type="Google" id="ProtNLM"/>
    </source>
</evidence>
<feature type="chain" id="PRO_5042572913" description="Hydrophobin" evidence="1">
    <location>
        <begin position="20"/>
        <end position="112"/>
    </location>
</feature>